<evidence type="ECO:0000256" key="4">
    <source>
        <dbReference type="ARBA" id="ARBA00023136"/>
    </source>
</evidence>
<reference evidence="7 8" key="1">
    <citation type="submission" date="2023-07" db="EMBL/GenBank/DDBJ databases">
        <title>Genomic Encyclopedia of Type Strains, Phase IV (KMG-IV): sequencing the most valuable type-strain genomes for metagenomic binning, comparative biology and taxonomic classification.</title>
        <authorList>
            <person name="Goeker M."/>
        </authorList>
    </citation>
    <scope>NUCLEOTIDE SEQUENCE [LARGE SCALE GENOMIC DNA]</scope>
    <source>
        <strain evidence="7 8">DSM 12751</strain>
    </source>
</reference>
<dbReference type="RefSeq" id="WP_307397887.1">
    <property type="nucleotide sequence ID" value="NZ_BAAADK010000004.1"/>
</dbReference>
<sequence>MLGTIFRSMLVTSIKDKITLFYSLLLPVLLIIGLGLYMDVAYHQTLLFGTLAISTLFWGLSGIAFQVHQQRSQGVYKLIRLTPFPTFAFILIVAGSRTVLGILINITVYVFGALFLKQAFSLSGIVGLLLVLAIGTLCFSCLGFFISNVSKNEGQISMFSNLLFIPIIFASEVFYSLQGAPQWIYVIGQLFPMNSFMQSLYQSQYGLGMLAPLGLLMIFTCIWAVLALLTFRWDDRTYLFISMIKGRKQTL</sequence>
<dbReference type="PANTHER" id="PTHR43229:SF2">
    <property type="entry name" value="NODULATION PROTEIN J"/>
    <property type="match status" value="1"/>
</dbReference>
<evidence type="ECO:0000256" key="5">
    <source>
        <dbReference type="SAM" id="Phobius"/>
    </source>
</evidence>
<organism evidence="7 8">
    <name type="scientific">Caldalkalibacillus horti</name>
    <dbReference type="NCBI Taxonomy" id="77523"/>
    <lineage>
        <taxon>Bacteria</taxon>
        <taxon>Bacillati</taxon>
        <taxon>Bacillota</taxon>
        <taxon>Bacilli</taxon>
        <taxon>Bacillales</taxon>
        <taxon>Bacillaceae</taxon>
        <taxon>Caldalkalibacillus</taxon>
    </lineage>
</organism>
<keyword evidence="4 5" id="KW-0472">Membrane</keyword>
<keyword evidence="8" id="KW-1185">Reference proteome</keyword>
<feature type="transmembrane region" description="Helical" evidence="5">
    <location>
        <begin position="158"/>
        <end position="177"/>
    </location>
</feature>
<dbReference type="Pfam" id="PF01061">
    <property type="entry name" value="ABC2_membrane"/>
    <property type="match status" value="1"/>
</dbReference>
<keyword evidence="3 5" id="KW-1133">Transmembrane helix</keyword>
<dbReference type="InterPro" id="IPR051784">
    <property type="entry name" value="Nod_factor_ABC_transporter"/>
</dbReference>
<feature type="transmembrane region" description="Helical" evidence="5">
    <location>
        <begin position="213"/>
        <end position="233"/>
    </location>
</feature>
<comment type="subcellular location">
    <subcellularLocation>
        <location evidence="1">Membrane</location>
        <topology evidence="1">Multi-pass membrane protein</topology>
    </subcellularLocation>
</comment>
<feature type="transmembrane region" description="Helical" evidence="5">
    <location>
        <begin position="20"/>
        <end position="38"/>
    </location>
</feature>
<gene>
    <name evidence="7" type="ORF">J2S11_004228</name>
</gene>
<dbReference type="EMBL" id="JAUSTY010000026">
    <property type="protein sequence ID" value="MDQ0168275.1"/>
    <property type="molecule type" value="Genomic_DNA"/>
</dbReference>
<keyword evidence="2 5" id="KW-0812">Transmembrane</keyword>
<feature type="transmembrane region" description="Helical" evidence="5">
    <location>
        <begin position="122"/>
        <end position="146"/>
    </location>
</feature>
<evidence type="ECO:0000313" key="7">
    <source>
        <dbReference type="EMBL" id="MDQ0168275.1"/>
    </source>
</evidence>
<name>A0ABT9W570_9BACI</name>
<dbReference type="InterPro" id="IPR013525">
    <property type="entry name" value="ABC2_TM"/>
</dbReference>
<feature type="transmembrane region" description="Helical" evidence="5">
    <location>
        <begin position="86"/>
        <end position="116"/>
    </location>
</feature>
<evidence type="ECO:0000259" key="6">
    <source>
        <dbReference type="Pfam" id="PF01061"/>
    </source>
</evidence>
<evidence type="ECO:0000256" key="1">
    <source>
        <dbReference type="ARBA" id="ARBA00004141"/>
    </source>
</evidence>
<proteinExistence type="predicted"/>
<dbReference type="PANTHER" id="PTHR43229">
    <property type="entry name" value="NODULATION PROTEIN J"/>
    <property type="match status" value="1"/>
</dbReference>
<feature type="domain" description="ABC-2 type transporter transmembrane" evidence="6">
    <location>
        <begin position="21"/>
        <end position="205"/>
    </location>
</feature>
<dbReference type="Proteomes" id="UP001235840">
    <property type="component" value="Unassembled WGS sequence"/>
</dbReference>
<evidence type="ECO:0000313" key="8">
    <source>
        <dbReference type="Proteomes" id="UP001235840"/>
    </source>
</evidence>
<accession>A0ABT9W570</accession>
<feature type="transmembrane region" description="Helical" evidence="5">
    <location>
        <begin position="44"/>
        <end position="65"/>
    </location>
</feature>
<protein>
    <submittedName>
        <fullName evidence="7">ABC-2 type transport system permease protein</fullName>
    </submittedName>
</protein>
<evidence type="ECO:0000256" key="2">
    <source>
        <dbReference type="ARBA" id="ARBA00022692"/>
    </source>
</evidence>
<comment type="caution">
    <text evidence="7">The sequence shown here is derived from an EMBL/GenBank/DDBJ whole genome shotgun (WGS) entry which is preliminary data.</text>
</comment>
<evidence type="ECO:0000256" key="3">
    <source>
        <dbReference type="ARBA" id="ARBA00022989"/>
    </source>
</evidence>